<protein>
    <submittedName>
        <fullName evidence="1">Uncharacterized protein</fullName>
    </submittedName>
</protein>
<proteinExistence type="predicted"/>
<evidence type="ECO:0000313" key="1">
    <source>
        <dbReference type="EMBL" id="OHA91843.1"/>
    </source>
</evidence>
<gene>
    <name evidence="1" type="ORF">A2758_03400</name>
</gene>
<evidence type="ECO:0000313" key="2">
    <source>
        <dbReference type="Proteomes" id="UP000178612"/>
    </source>
</evidence>
<sequence>MNPVYLVEECQKISIGAIRKDLRFKYADDEASLVFDAGDGHLPQQIMLTEQAITFGIRRYFVCACGARCNKLYLPPGKREYRCRACYRLRYELSYINRTSKHGRLLYRTNRMLKLVDKRAGMSRVFYNGQYTKRFDRFLNLCGRAGLVDVVNDAGNLKAAVTSL</sequence>
<accession>A0A1G2T3L0</accession>
<comment type="caution">
    <text evidence="1">The sequence shown here is derived from an EMBL/GenBank/DDBJ whole genome shotgun (WGS) entry which is preliminary data.</text>
</comment>
<organism evidence="1 2">
    <name type="scientific">Candidatus Zambryskibacteria bacterium RIFCSPHIGHO2_01_FULL_49_18</name>
    <dbReference type="NCBI Taxonomy" id="1802740"/>
    <lineage>
        <taxon>Bacteria</taxon>
        <taxon>Candidatus Zambryskiibacteriota</taxon>
    </lineage>
</organism>
<dbReference type="AlphaFoldDB" id="A0A1G2T3L0"/>
<name>A0A1G2T3L0_9BACT</name>
<reference evidence="1 2" key="1">
    <citation type="journal article" date="2016" name="Nat. Commun.">
        <title>Thousands of microbial genomes shed light on interconnected biogeochemical processes in an aquifer system.</title>
        <authorList>
            <person name="Anantharaman K."/>
            <person name="Brown C.T."/>
            <person name="Hug L.A."/>
            <person name="Sharon I."/>
            <person name="Castelle C.J."/>
            <person name="Probst A.J."/>
            <person name="Thomas B.C."/>
            <person name="Singh A."/>
            <person name="Wilkins M.J."/>
            <person name="Karaoz U."/>
            <person name="Brodie E.L."/>
            <person name="Williams K.H."/>
            <person name="Hubbard S.S."/>
            <person name="Banfield J.F."/>
        </authorList>
    </citation>
    <scope>NUCLEOTIDE SEQUENCE [LARGE SCALE GENOMIC DNA]</scope>
</reference>
<dbReference type="Proteomes" id="UP000178612">
    <property type="component" value="Unassembled WGS sequence"/>
</dbReference>
<dbReference type="EMBL" id="MHVJ01000005">
    <property type="protein sequence ID" value="OHA91843.1"/>
    <property type="molecule type" value="Genomic_DNA"/>
</dbReference>